<dbReference type="PANTHER" id="PTHR21500">
    <property type="entry name" value="TUBULIN-SPECIFIC CHAPERONE A"/>
    <property type="match status" value="1"/>
</dbReference>
<dbReference type="InterPro" id="IPR004226">
    <property type="entry name" value="TBCA"/>
</dbReference>
<dbReference type="EMBL" id="MU254027">
    <property type="protein sequence ID" value="KAG9242878.1"/>
    <property type="molecule type" value="Genomic_DNA"/>
</dbReference>
<evidence type="ECO:0000313" key="4">
    <source>
        <dbReference type="EMBL" id="KAG9242878.1"/>
    </source>
</evidence>
<evidence type="ECO:0000256" key="1">
    <source>
        <dbReference type="ARBA" id="ARBA00006806"/>
    </source>
</evidence>
<protein>
    <recommendedName>
        <fullName evidence="3">Tubulin-specific chaperone A</fullName>
    </recommendedName>
</protein>
<dbReference type="GO" id="GO:0007021">
    <property type="term" value="P:tubulin complex assembly"/>
    <property type="evidence" value="ECO:0007669"/>
    <property type="project" value="UniProtKB-UniRule"/>
</dbReference>
<sequence>MMAPPSQLAILTSSVERLIKEEASYHKELAQQEQRLERMIASDSTEENAEFQVKQERAAIEETKAVFPPLCERIEMATDKLADKLEAEEGSAPEAEVTKAKEFITKAKALKDTGNKKEKKEQEIIA</sequence>
<dbReference type="Pfam" id="PF02970">
    <property type="entry name" value="TBCA"/>
    <property type="match status" value="1"/>
</dbReference>
<dbReference type="OrthoDB" id="296187at2759"/>
<comment type="caution">
    <text evidence="4">The sequence shown here is derived from an EMBL/GenBank/DDBJ whole genome shotgun (WGS) entry which is preliminary data.</text>
</comment>
<gene>
    <name evidence="4" type="ORF">BJ878DRAFT_147680</name>
</gene>
<dbReference type="SUPFAM" id="SSF46988">
    <property type="entry name" value="Tubulin chaperone cofactor A"/>
    <property type="match status" value="1"/>
</dbReference>
<accession>A0A9P8CDB4</accession>
<comment type="subunit">
    <text evidence="3">Supercomplex made of cofactors A to E. Cofactors A and D function by capturing and stabilizing tubulin in a quasi-native conformation. Cofactor E binds to the cofactor D-tubulin complex; interaction with cofactor C then causes the release of tubulin polypeptides that are committed to the native state.</text>
</comment>
<evidence type="ECO:0000313" key="5">
    <source>
        <dbReference type="Proteomes" id="UP000887226"/>
    </source>
</evidence>
<proteinExistence type="inferred from homology"/>
<evidence type="ECO:0000256" key="2">
    <source>
        <dbReference type="ARBA" id="ARBA00023186"/>
    </source>
</evidence>
<dbReference type="GO" id="GO:0005874">
    <property type="term" value="C:microtubule"/>
    <property type="evidence" value="ECO:0007669"/>
    <property type="project" value="UniProtKB-KW"/>
</dbReference>
<dbReference type="GO" id="GO:0007023">
    <property type="term" value="P:post-chaperonin tubulin folding pathway"/>
    <property type="evidence" value="ECO:0007669"/>
    <property type="project" value="UniProtKB-UniRule"/>
</dbReference>
<comment type="similarity">
    <text evidence="1 3">Belongs to the TBCA family.</text>
</comment>
<keyword evidence="5" id="KW-1185">Reference proteome</keyword>
<dbReference type="GO" id="GO:0048487">
    <property type="term" value="F:beta-tubulin binding"/>
    <property type="evidence" value="ECO:0007669"/>
    <property type="project" value="InterPro"/>
</dbReference>
<dbReference type="Proteomes" id="UP000887226">
    <property type="component" value="Unassembled WGS sequence"/>
</dbReference>
<dbReference type="GO" id="GO:0005829">
    <property type="term" value="C:cytosol"/>
    <property type="evidence" value="ECO:0007669"/>
    <property type="project" value="TreeGrafter"/>
</dbReference>
<name>A0A9P8CDB4_9HELO</name>
<keyword evidence="2 3" id="KW-0143">Chaperone</keyword>
<dbReference type="AlphaFoldDB" id="A0A9P8CDB4"/>
<keyword evidence="3" id="KW-0493">Microtubule</keyword>
<reference evidence="4" key="1">
    <citation type="journal article" date="2021" name="IMA Fungus">
        <title>Genomic characterization of three marine fungi, including Emericellopsis atlantica sp. nov. with signatures of a generalist lifestyle and marine biomass degradation.</title>
        <authorList>
            <person name="Hagestad O.C."/>
            <person name="Hou L."/>
            <person name="Andersen J.H."/>
            <person name="Hansen E.H."/>
            <person name="Altermark B."/>
            <person name="Li C."/>
            <person name="Kuhnert E."/>
            <person name="Cox R.J."/>
            <person name="Crous P.W."/>
            <person name="Spatafora J.W."/>
            <person name="Lail K."/>
            <person name="Amirebrahimi M."/>
            <person name="Lipzen A."/>
            <person name="Pangilinan J."/>
            <person name="Andreopoulos W."/>
            <person name="Hayes R.D."/>
            <person name="Ng V."/>
            <person name="Grigoriev I.V."/>
            <person name="Jackson S.A."/>
            <person name="Sutton T.D.S."/>
            <person name="Dobson A.D.W."/>
            <person name="Rama T."/>
        </authorList>
    </citation>
    <scope>NUCLEOTIDE SEQUENCE</scope>
    <source>
        <strain evidence="4">TRa3180A</strain>
    </source>
</reference>
<organism evidence="4 5">
    <name type="scientific">Calycina marina</name>
    <dbReference type="NCBI Taxonomy" id="1763456"/>
    <lineage>
        <taxon>Eukaryota</taxon>
        <taxon>Fungi</taxon>
        <taxon>Dikarya</taxon>
        <taxon>Ascomycota</taxon>
        <taxon>Pezizomycotina</taxon>
        <taxon>Leotiomycetes</taxon>
        <taxon>Helotiales</taxon>
        <taxon>Pezizellaceae</taxon>
        <taxon>Calycina</taxon>
    </lineage>
</organism>
<keyword evidence="3" id="KW-0963">Cytoplasm</keyword>
<evidence type="ECO:0000256" key="3">
    <source>
        <dbReference type="RuleBase" id="RU364030"/>
    </source>
</evidence>
<keyword evidence="3" id="KW-0206">Cytoskeleton</keyword>
<dbReference type="PANTHER" id="PTHR21500:SF0">
    <property type="entry name" value="TUBULIN-SPECIFIC CHAPERONE A"/>
    <property type="match status" value="1"/>
</dbReference>
<dbReference type="InterPro" id="IPR036126">
    <property type="entry name" value="TBCA_sf"/>
</dbReference>
<dbReference type="Gene3D" id="1.20.58.90">
    <property type="match status" value="1"/>
</dbReference>
<comment type="subcellular location">
    <subcellularLocation>
        <location evidence="3">Cytoplasm</location>
        <location evidence="3">Cytoskeleton</location>
    </subcellularLocation>
</comment>